<comment type="caution">
    <text evidence="4">The sequence shown here is derived from an EMBL/GenBank/DDBJ whole genome shotgun (WGS) entry which is preliminary data.</text>
</comment>
<protein>
    <recommendedName>
        <fullName evidence="6">DUF4407 domain-containing protein</fullName>
    </recommendedName>
</protein>
<dbReference type="RefSeq" id="WP_184717466.1">
    <property type="nucleotide sequence ID" value="NZ_JACHJP010000004.1"/>
</dbReference>
<dbReference type="Proteomes" id="UP000552644">
    <property type="component" value="Unassembled WGS sequence"/>
</dbReference>
<feature type="transmembrane region" description="Helical" evidence="3">
    <location>
        <begin position="67"/>
        <end position="84"/>
    </location>
</feature>
<accession>A0A7W7VPI9</accession>
<sequence length="447" mass="49309">MTEARGRRAVRFDLGRRLRVLAGVNEEVLDQVPLERTRYVGLGGVILGTAVIAGISMWFALGQVMGSVHPGMVVLALGWALVVLNLDRWLVSTVTGMWQRRIMMLFPRLLVAMVLGSIVAEPLVLRVFETAVVQHVADGREAARSAERALLTRCNPMTGAPSGSGCENARLLVSSASADEAEISDLEKDAARLQQRVDDAHGEYRRLKDQASAECVGKKIAGVTSGKRGVGPLCRRLEAAARSARSLSDLDGNTEKLRELRERISALRAPLAAKRGDLGKRIQAAIDERLAAMPAGNAPIGIMERMRALHEISSENTYLFAASWLFRLFLVLIDCLPVLVKLIGGTTTYDRMVEHANRMGERVHEKRVQFDADAQVGELELDAYARAEERRKRRQLIELDGQAADAEARARREELMNRRTEELNRQSRSGTRVNGSRPDVGMTGAFR</sequence>
<keyword evidence="3" id="KW-0472">Membrane</keyword>
<reference evidence="4 5" key="1">
    <citation type="submission" date="2020-08" db="EMBL/GenBank/DDBJ databases">
        <title>Genomic Encyclopedia of Type Strains, Phase III (KMG-III): the genomes of soil and plant-associated and newly described type strains.</title>
        <authorList>
            <person name="Whitman W."/>
        </authorList>
    </citation>
    <scope>NUCLEOTIDE SEQUENCE [LARGE SCALE GENOMIC DNA]</scope>
    <source>
        <strain evidence="4 5">CECT 8840</strain>
    </source>
</reference>
<keyword evidence="3" id="KW-0812">Transmembrane</keyword>
<keyword evidence="3" id="KW-1133">Transmembrane helix</keyword>
<dbReference type="EMBL" id="JACHJP010000004">
    <property type="protein sequence ID" value="MBB4917325.1"/>
    <property type="molecule type" value="Genomic_DNA"/>
</dbReference>
<organism evidence="4 5">
    <name type="scientific">Streptosporangium saharense</name>
    <dbReference type="NCBI Taxonomy" id="1706840"/>
    <lineage>
        <taxon>Bacteria</taxon>
        <taxon>Bacillati</taxon>
        <taxon>Actinomycetota</taxon>
        <taxon>Actinomycetes</taxon>
        <taxon>Streptosporangiales</taxon>
        <taxon>Streptosporangiaceae</taxon>
        <taxon>Streptosporangium</taxon>
    </lineage>
</organism>
<keyword evidence="1" id="KW-0175">Coiled coil</keyword>
<feature type="compositionally biased region" description="Basic and acidic residues" evidence="2">
    <location>
        <begin position="416"/>
        <end position="425"/>
    </location>
</feature>
<evidence type="ECO:0000256" key="2">
    <source>
        <dbReference type="SAM" id="MobiDB-lite"/>
    </source>
</evidence>
<dbReference type="InterPro" id="IPR025519">
    <property type="entry name" value="DUF4407"/>
</dbReference>
<feature type="coiled-coil region" evidence="1">
    <location>
        <begin position="176"/>
        <end position="210"/>
    </location>
</feature>
<evidence type="ECO:0000313" key="4">
    <source>
        <dbReference type="EMBL" id="MBB4917325.1"/>
    </source>
</evidence>
<evidence type="ECO:0000256" key="1">
    <source>
        <dbReference type="SAM" id="Coils"/>
    </source>
</evidence>
<name>A0A7W7VPI9_9ACTN</name>
<feature type="transmembrane region" description="Helical" evidence="3">
    <location>
        <begin position="39"/>
        <end position="61"/>
    </location>
</feature>
<evidence type="ECO:0000256" key="3">
    <source>
        <dbReference type="SAM" id="Phobius"/>
    </source>
</evidence>
<dbReference type="AlphaFoldDB" id="A0A7W7VPI9"/>
<dbReference type="Pfam" id="PF14362">
    <property type="entry name" value="DUF4407"/>
    <property type="match status" value="1"/>
</dbReference>
<evidence type="ECO:0000313" key="5">
    <source>
        <dbReference type="Proteomes" id="UP000552644"/>
    </source>
</evidence>
<feature type="transmembrane region" description="Helical" evidence="3">
    <location>
        <begin position="105"/>
        <end position="125"/>
    </location>
</feature>
<keyword evidence="5" id="KW-1185">Reference proteome</keyword>
<evidence type="ECO:0008006" key="6">
    <source>
        <dbReference type="Google" id="ProtNLM"/>
    </source>
</evidence>
<feature type="region of interest" description="Disordered" evidence="2">
    <location>
        <begin position="416"/>
        <end position="447"/>
    </location>
</feature>
<gene>
    <name evidence="4" type="ORF">FHS44_004433</name>
</gene>
<proteinExistence type="predicted"/>